<dbReference type="SUPFAM" id="SSF53901">
    <property type="entry name" value="Thiolase-like"/>
    <property type="match status" value="1"/>
</dbReference>
<evidence type="ECO:0000256" key="4">
    <source>
        <dbReference type="ARBA" id="ARBA00022857"/>
    </source>
</evidence>
<protein>
    <submittedName>
        <fullName evidence="12">Reducing type I polyketide synthase</fullName>
    </submittedName>
</protein>
<dbReference type="Pfam" id="PF08659">
    <property type="entry name" value="KR"/>
    <property type="match status" value="1"/>
</dbReference>
<dbReference type="InterPro" id="IPR020843">
    <property type="entry name" value="ER"/>
</dbReference>
<accession>A0A9P4UUD4</accession>
<dbReference type="InterPro" id="IPR057326">
    <property type="entry name" value="KR_dom"/>
</dbReference>
<dbReference type="Gene3D" id="3.10.129.110">
    <property type="entry name" value="Polyketide synthase dehydratase"/>
    <property type="match status" value="1"/>
</dbReference>
<dbReference type="PANTHER" id="PTHR43775:SF29">
    <property type="entry name" value="ASPERFURANONE POLYKETIDE SYNTHASE AFOG-RELATED"/>
    <property type="match status" value="1"/>
</dbReference>
<dbReference type="InterPro" id="IPR020841">
    <property type="entry name" value="PKS_Beta-ketoAc_synthase_dom"/>
</dbReference>
<dbReference type="GO" id="GO:0030639">
    <property type="term" value="P:polyketide biosynthetic process"/>
    <property type="evidence" value="ECO:0007669"/>
    <property type="project" value="UniProtKB-ARBA"/>
</dbReference>
<dbReference type="InterPro" id="IPR020807">
    <property type="entry name" value="PKS_DH"/>
</dbReference>
<dbReference type="GO" id="GO:0004312">
    <property type="term" value="F:fatty acid synthase activity"/>
    <property type="evidence" value="ECO:0007669"/>
    <property type="project" value="TreeGrafter"/>
</dbReference>
<dbReference type="PROSITE" id="PS00012">
    <property type="entry name" value="PHOSPHOPANTETHEINE"/>
    <property type="match status" value="1"/>
</dbReference>
<dbReference type="Pfam" id="PF08240">
    <property type="entry name" value="ADH_N"/>
    <property type="match status" value="1"/>
</dbReference>
<dbReference type="Gene3D" id="3.40.50.150">
    <property type="entry name" value="Vaccinia Virus protein VP39"/>
    <property type="match status" value="1"/>
</dbReference>
<feature type="active site" description="Proton acceptor; for dehydratase activity" evidence="8">
    <location>
        <position position="970"/>
    </location>
</feature>
<dbReference type="SMART" id="SM00823">
    <property type="entry name" value="PKS_PP"/>
    <property type="match status" value="1"/>
</dbReference>
<organism evidence="12 13">
    <name type="scientific">Polyplosphaeria fusca</name>
    <dbReference type="NCBI Taxonomy" id="682080"/>
    <lineage>
        <taxon>Eukaryota</taxon>
        <taxon>Fungi</taxon>
        <taxon>Dikarya</taxon>
        <taxon>Ascomycota</taxon>
        <taxon>Pezizomycotina</taxon>
        <taxon>Dothideomycetes</taxon>
        <taxon>Pleosporomycetidae</taxon>
        <taxon>Pleosporales</taxon>
        <taxon>Tetraplosphaeriaceae</taxon>
        <taxon>Polyplosphaeria</taxon>
    </lineage>
</organism>
<dbReference type="InterPro" id="IPR011032">
    <property type="entry name" value="GroES-like_sf"/>
</dbReference>
<dbReference type="InterPro" id="IPR001227">
    <property type="entry name" value="Ac_transferase_dom_sf"/>
</dbReference>
<dbReference type="PROSITE" id="PS50075">
    <property type="entry name" value="CARRIER"/>
    <property type="match status" value="1"/>
</dbReference>
<dbReference type="InterPro" id="IPR049551">
    <property type="entry name" value="PKS_DH_C"/>
</dbReference>
<dbReference type="InterPro" id="IPR049552">
    <property type="entry name" value="PKS_DH_N"/>
</dbReference>
<dbReference type="InterPro" id="IPR016035">
    <property type="entry name" value="Acyl_Trfase/lysoPLipase"/>
</dbReference>
<dbReference type="InterPro" id="IPR036291">
    <property type="entry name" value="NAD(P)-bd_dom_sf"/>
</dbReference>
<dbReference type="PROSITE" id="PS52004">
    <property type="entry name" value="KS3_2"/>
    <property type="match status" value="1"/>
</dbReference>
<dbReference type="InterPro" id="IPR013217">
    <property type="entry name" value="Methyltransf_12"/>
</dbReference>
<keyword evidence="4" id="KW-0521">NADP</keyword>
<evidence type="ECO:0000256" key="3">
    <source>
        <dbReference type="ARBA" id="ARBA00022679"/>
    </source>
</evidence>
<keyword evidence="7" id="KW-0012">Acyltransferase</keyword>
<dbReference type="OrthoDB" id="329835at2759"/>
<dbReference type="EMBL" id="ML996266">
    <property type="protein sequence ID" value="KAF2728787.1"/>
    <property type="molecule type" value="Genomic_DNA"/>
</dbReference>
<dbReference type="Proteomes" id="UP000799444">
    <property type="component" value="Unassembled WGS sequence"/>
</dbReference>
<evidence type="ECO:0000256" key="7">
    <source>
        <dbReference type="ARBA" id="ARBA00023315"/>
    </source>
</evidence>
<dbReference type="GO" id="GO:0004315">
    <property type="term" value="F:3-oxoacyl-[acyl-carrier-protein] synthase activity"/>
    <property type="evidence" value="ECO:0007669"/>
    <property type="project" value="InterPro"/>
</dbReference>
<dbReference type="InterPro" id="IPR002364">
    <property type="entry name" value="Quin_OxRdtase/zeta-crystal_CS"/>
</dbReference>
<gene>
    <name evidence="12" type="ORF">EJ04DRAFT_590686</name>
</gene>
<dbReference type="CDD" id="cd00833">
    <property type="entry name" value="PKS"/>
    <property type="match status" value="1"/>
</dbReference>
<dbReference type="InterPro" id="IPR006162">
    <property type="entry name" value="Ppantetheine_attach_site"/>
</dbReference>
<keyword evidence="6" id="KW-0511">Multifunctional enzyme</keyword>
<dbReference type="InterPro" id="IPR016039">
    <property type="entry name" value="Thiolase-like"/>
</dbReference>
<dbReference type="GO" id="GO:0008270">
    <property type="term" value="F:zinc ion binding"/>
    <property type="evidence" value="ECO:0007669"/>
    <property type="project" value="InterPro"/>
</dbReference>
<dbReference type="SUPFAM" id="SSF55048">
    <property type="entry name" value="Probable ACP-binding domain of malonyl-CoA ACP transacylase"/>
    <property type="match status" value="1"/>
</dbReference>
<dbReference type="InterPro" id="IPR013968">
    <property type="entry name" value="PKS_KR"/>
</dbReference>
<dbReference type="Gene3D" id="1.10.1200.10">
    <property type="entry name" value="ACP-like"/>
    <property type="match status" value="1"/>
</dbReference>
<sequence>MDGNGCDDIAIVGFDFTFPGDVVSEESLWDMLISSGVDEATLPGNRLWRTSLDSSDVAKWEPGARAHFLREDISAFDAPFFSITPAEAEGMDPQQRKLLETTYKALENGKFIAGISVGSLRGSKTSVHIGCFTGDYNLVQCKDPESMPTYHATGNSGAILSNRISWFFDLKGPSVTMDTACSSSMVALDQACQALHGNRTNLGIVGGCNTICTPESLDTIGRMGFLSPDAQCHSFDERASGYARAEGFGVIILKRVSDAVQNGDTIRAIIRATATNQDGRTIGLAQPNPLAQEELIRSTYKNAGLDMNLTRFVESHGTGTAVGDPIEANALERALQSERTSRSPVYIGATKANIGHLEACSGIAGIIKTVMVLEKGIIPPIAQLKKLNQRIDAPHLIVRLLRSPVKFPNEKIRRASVQSFGFGGTNAHAVLDDAGSYLQHRGLSGLHLTKMAPTRELPKVRNIEAPQYKLLVWSAPDKAGLKRLTARYHEYLNALESKRSPSCDMLNNIAYTLGQRRSTFAWKASSIVTLEETGATHSKALDPSPRSIARKLCLVFTGQGAYWDGMGRELMDFASFERSIMECQKHLVGMGFKWSLPAILCGKVNPPDQSATTTQTVCTALQVALVDLLRNFGIQMSHVVGHSSGEIAAAYCVGAIDLEAAMSLAFHRGRLSDMLATDTNFCGSMMAVGLAVQDMQKHLNELKARFGACRVDIGCVNSPVSVTVSGQKDQIDSLKIMLDEEGAFARILRVPVAYHSSQMSAIAEAYANSIQDLSSGGPDVRDATMISSVTGMSIQENELRQPDYWVTNLTSSVQFHDSVLTLLSENGGECFDFLEVGPHSTLLGPVTQILKDAATASEFSYHSMLKRFRPANLTTTEAMGNLYTSGHFVNVFRVNNLRDEGRYATVQGLPSYPFDISTKYWAESRISKGIRFRKYGHHDLLGTPVADWNELEPRWSLKTRLDRISFLEDHRINGTLIYPAAGMIAAAMQGAHQLSAEGEITGYEVRNAEFLTALMAPKDANRIEIELRFRKVQTKESANMNRSAYEFRLYSFHDEAWVQHCQGEIRVLFSSSKAGIRDREQPADEYERICSMHNDTCAAATTSLDTDMLYSNIFQNFGYEYGETFRLLQDMHCDSASNAAASLAALRGDAKARASIAQPHVIHPAALDAILQLALVAASQGGQRPIPTIIPERIHKLWISASGLRIPDTDAIRANAKSVMRGARKMEASASAFDANTGEVLVKVDLFEGTAVAGNTQAEKIPGRIPQLCFRMDWQPDIDHLAPEQLLDHCWDGIRRQGEEAAIVDFERDALVVIFHALFTAQETMARDSITPAKPHLERYVKWMRIQTAAFLSDKYPNVRTRYNTIVRDPSKLSAIYHLTKENKMWRLYTAVAENLIALISGALDPLQLLFGQSYATDFYLETNLSSRCVPAMQRYLSLLAHKRPNLRYLEVGAGTGSITQLALSALVDASDAEGAQPTAQFSRYVFTDISHSFVAAAQEAFGAKHQNMRFEVCDLERAPVEQGFEGGGYDVVIAGSVLHATSDIARTLRHVRALLKPGGKLVLHENVKPEHVRMGFAFGLLSGWWLGIENYRQQSPCLTVQGWERELRASGFSGVDVEFRDFVAEECHEISVMVTTAVEKVPQPPQSLSVAWPLIIADTYDAVEFALAEKLRIQMQKSMGLDCFIGSLEAMASSPAASGRPCIVLNEVLPPKTESRYLAIRTLFRSASSILWVSGRCGPEPFSAGNGLIEGLARVARRENIHLRLALLGSGNIPGSKSPSCDNILKVFSQMLQQDDYEPEYIDRNGALNISRVKQAPSFNAEITREAEDIEEGSRAFGDGVPLRLTSAESGTLLSDMHYVEDTDCSSIPLAPDDIEIEVKATGCNFMDALTAIGRLERSSIGLEASGIVSRVGAAVSTFAPGDRVVAFSLDSFRTYARTKAALAVPLPASLDFSDGASFPINFGTAYRALVDVAHLETGQTVLIHSAAGGTGQAAVQIAKYLGADIFATVGSQEKKELLATKYGIPLERIYSSRDSSFLDGIKRQTKNCGIDVVLNSLSGELLEASWECVAAYGRFIEIGKKDIRERTKIDMSPFANNVTFASVDLEAMIRERPDATGKTLSRVMGLLLKGAISPPDVHMYAAGDVEEALRHLLSGNSTGKVLVEYKKDTVVQAKTGIKRKYELECNATYLLAGGLGGLGKSVAKWMVRRGARHLLLLSRSGNADSVSSSFVQHLEAAGVQVETYACDIGDAAALSGVLKQCRSSMPPIRGCVQASMILKDSTFSNMSYDDFNAPLASKVHGSWNLHQQLPPDLAFFIMLSSISGIFGSGGQGNYAAGNTYQDALAHHRVSMGQKAASLDLGMMESEGYLAHDPSNMLRLAKSDGLQSMPLEALFALLEHYCDPNAADDPQLITGLGIPTELQAKGVTLPWWMSQPMFRNMGQIQQEQHMVGAKNDANADKAINFAQEFQKATEMQPLVDMVKVALVERLSHIIPGAFGNESEAHDTKAKVPIYSLGVDSLVAVELRNWFAKEVGADIATFEILGNVTVDGLAELAVSKSRFHGTSNPP</sequence>
<keyword evidence="3" id="KW-0808">Transferase</keyword>
<dbReference type="InterPro" id="IPR042104">
    <property type="entry name" value="PKS_dehydratase_sf"/>
</dbReference>
<feature type="domain" description="Ketosynthase family 3 (KS3)" evidence="10">
    <location>
        <begin position="6"/>
        <end position="433"/>
    </location>
</feature>
<dbReference type="GO" id="GO:0016491">
    <property type="term" value="F:oxidoreductase activity"/>
    <property type="evidence" value="ECO:0007669"/>
    <property type="project" value="UniProtKB-KW"/>
</dbReference>
<proteinExistence type="predicted"/>
<dbReference type="SMART" id="SM00825">
    <property type="entry name" value="PKS_KS"/>
    <property type="match status" value="1"/>
</dbReference>
<dbReference type="GO" id="GO:0031177">
    <property type="term" value="F:phosphopantetheine binding"/>
    <property type="evidence" value="ECO:0007669"/>
    <property type="project" value="InterPro"/>
</dbReference>
<evidence type="ECO:0000313" key="12">
    <source>
        <dbReference type="EMBL" id="KAF2728787.1"/>
    </source>
</evidence>
<dbReference type="SUPFAM" id="SSF52151">
    <property type="entry name" value="FabD/lysophospholipase-like"/>
    <property type="match status" value="1"/>
</dbReference>
<keyword evidence="13" id="KW-1185">Reference proteome</keyword>
<dbReference type="InterPro" id="IPR014031">
    <property type="entry name" value="Ketoacyl_synth_C"/>
</dbReference>
<feature type="domain" description="PKS/mFAS DH" evidence="11">
    <location>
        <begin position="938"/>
        <end position="1258"/>
    </location>
</feature>
<feature type="active site" description="Proton donor; for dehydratase activity" evidence="8">
    <location>
        <position position="1168"/>
    </location>
</feature>
<dbReference type="Gene3D" id="3.40.50.720">
    <property type="entry name" value="NAD(P)-binding Rossmann-like Domain"/>
    <property type="match status" value="1"/>
</dbReference>
<keyword evidence="1" id="KW-0596">Phosphopantetheine</keyword>
<dbReference type="PANTHER" id="PTHR43775">
    <property type="entry name" value="FATTY ACID SYNTHASE"/>
    <property type="match status" value="1"/>
</dbReference>
<evidence type="ECO:0000313" key="13">
    <source>
        <dbReference type="Proteomes" id="UP000799444"/>
    </source>
</evidence>
<keyword evidence="5" id="KW-0560">Oxidoreductase</keyword>
<dbReference type="InterPro" id="IPR049900">
    <property type="entry name" value="PKS_mFAS_DH"/>
</dbReference>
<dbReference type="InterPro" id="IPR009081">
    <property type="entry name" value="PP-bd_ACP"/>
</dbReference>
<feature type="region of interest" description="C-terminal hotdog fold" evidence="8">
    <location>
        <begin position="1098"/>
        <end position="1258"/>
    </location>
</feature>
<dbReference type="Pfam" id="PF02801">
    <property type="entry name" value="Ketoacyl-synt_C"/>
    <property type="match status" value="1"/>
</dbReference>
<dbReference type="SUPFAM" id="SSF53335">
    <property type="entry name" value="S-adenosyl-L-methionine-dependent methyltransferases"/>
    <property type="match status" value="1"/>
</dbReference>
<evidence type="ECO:0000256" key="6">
    <source>
        <dbReference type="ARBA" id="ARBA00023268"/>
    </source>
</evidence>
<evidence type="ECO:0000256" key="2">
    <source>
        <dbReference type="ARBA" id="ARBA00022553"/>
    </source>
</evidence>
<dbReference type="SMART" id="SM00827">
    <property type="entry name" value="PKS_AT"/>
    <property type="match status" value="1"/>
</dbReference>
<keyword evidence="2" id="KW-0597">Phosphoprotein</keyword>
<dbReference type="SUPFAM" id="SSF50129">
    <property type="entry name" value="GroES-like"/>
    <property type="match status" value="1"/>
</dbReference>
<dbReference type="InterPro" id="IPR014043">
    <property type="entry name" value="Acyl_transferase_dom"/>
</dbReference>
<dbReference type="SUPFAM" id="SSF47336">
    <property type="entry name" value="ACP-like"/>
    <property type="match status" value="1"/>
</dbReference>
<dbReference type="CDD" id="cd02440">
    <property type="entry name" value="AdoMet_MTases"/>
    <property type="match status" value="1"/>
</dbReference>
<evidence type="ECO:0000259" key="10">
    <source>
        <dbReference type="PROSITE" id="PS52004"/>
    </source>
</evidence>
<dbReference type="InterPro" id="IPR014030">
    <property type="entry name" value="Ketoacyl_synth_N"/>
</dbReference>
<dbReference type="InterPro" id="IPR013154">
    <property type="entry name" value="ADH-like_N"/>
</dbReference>
<dbReference type="Gene3D" id="3.40.366.10">
    <property type="entry name" value="Malonyl-Coenzyme A Acyl Carrier Protein, domain 2"/>
    <property type="match status" value="1"/>
</dbReference>
<dbReference type="PROSITE" id="PS01162">
    <property type="entry name" value="QOR_ZETA_CRYSTAL"/>
    <property type="match status" value="1"/>
</dbReference>
<dbReference type="Pfam" id="PF23114">
    <property type="entry name" value="NAD-bd_HRPKS_sdrA"/>
    <property type="match status" value="1"/>
</dbReference>
<evidence type="ECO:0000259" key="11">
    <source>
        <dbReference type="PROSITE" id="PS52019"/>
    </source>
</evidence>
<evidence type="ECO:0000259" key="9">
    <source>
        <dbReference type="PROSITE" id="PS50075"/>
    </source>
</evidence>
<dbReference type="Pfam" id="PF00109">
    <property type="entry name" value="ketoacyl-synt"/>
    <property type="match status" value="1"/>
</dbReference>
<evidence type="ECO:0000256" key="8">
    <source>
        <dbReference type="PROSITE-ProRule" id="PRU01363"/>
    </source>
</evidence>
<dbReference type="InterPro" id="IPR036736">
    <property type="entry name" value="ACP-like_sf"/>
</dbReference>
<dbReference type="Pfam" id="PF23297">
    <property type="entry name" value="ACP_SdgA_C"/>
    <property type="match status" value="1"/>
</dbReference>
<dbReference type="Pfam" id="PF08242">
    <property type="entry name" value="Methyltransf_12"/>
    <property type="match status" value="1"/>
</dbReference>
<evidence type="ECO:0000256" key="5">
    <source>
        <dbReference type="ARBA" id="ARBA00023002"/>
    </source>
</evidence>
<dbReference type="InterPro" id="IPR016036">
    <property type="entry name" value="Malonyl_transacylase_ACP-bd"/>
</dbReference>
<dbReference type="Pfam" id="PF13602">
    <property type="entry name" value="ADH_zinc_N_2"/>
    <property type="match status" value="1"/>
</dbReference>
<dbReference type="InterPro" id="IPR056501">
    <property type="entry name" value="NAD-bd_HRPKS_sdrA"/>
</dbReference>
<dbReference type="Pfam" id="PF21089">
    <property type="entry name" value="PKS_DH_N"/>
    <property type="match status" value="1"/>
</dbReference>
<evidence type="ECO:0000256" key="1">
    <source>
        <dbReference type="ARBA" id="ARBA00022450"/>
    </source>
</evidence>
<comment type="caution">
    <text evidence="12">The sequence shown here is derived from an EMBL/GenBank/DDBJ whole genome shotgun (WGS) entry which is preliminary data.</text>
</comment>
<dbReference type="GO" id="GO:0006633">
    <property type="term" value="P:fatty acid biosynthetic process"/>
    <property type="evidence" value="ECO:0007669"/>
    <property type="project" value="InterPro"/>
</dbReference>
<dbReference type="Gene3D" id="3.40.47.10">
    <property type="match status" value="1"/>
</dbReference>
<dbReference type="PROSITE" id="PS52019">
    <property type="entry name" value="PKS_MFAS_DH"/>
    <property type="match status" value="1"/>
</dbReference>
<dbReference type="SMART" id="SM00829">
    <property type="entry name" value="PKS_ER"/>
    <property type="match status" value="1"/>
</dbReference>
<dbReference type="Gene3D" id="3.90.180.10">
    <property type="entry name" value="Medium-chain alcohol dehydrogenases, catalytic domain"/>
    <property type="match status" value="1"/>
</dbReference>
<feature type="region of interest" description="N-terminal hotdog fold" evidence="8">
    <location>
        <begin position="938"/>
        <end position="1072"/>
    </location>
</feature>
<dbReference type="Pfam" id="PF00698">
    <property type="entry name" value="Acyl_transf_1"/>
    <property type="match status" value="1"/>
</dbReference>
<reference evidence="12" key="1">
    <citation type="journal article" date="2020" name="Stud. Mycol.">
        <title>101 Dothideomycetes genomes: a test case for predicting lifestyles and emergence of pathogens.</title>
        <authorList>
            <person name="Haridas S."/>
            <person name="Albert R."/>
            <person name="Binder M."/>
            <person name="Bloem J."/>
            <person name="Labutti K."/>
            <person name="Salamov A."/>
            <person name="Andreopoulos B."/>
            <person name="Baker S."/>
            <person name="Barry K."/>
            <person name="Bills G."/>
            <person name="Bluhm B."/>
            <person name="Cannon C."/>
            <person name="Castanera R."/>
            <person name="Culley D."/>
            <person name="Daum C."/>
            <person name="Ezra D."/>
            <person name="Gonzalez J."/>
            <person name="Henrissat B."/>
            <person name="Kuo A."/>
            <person name="Liang C."/>
            <person name="Lipzen A."/>
            <person name="Lutzoni F."/>
            <person name="Magnuson J."/>
            <person name="Mondo S."/>
            <person name="Nolan M."/>
            <person name="Ohm R."/>
            <person name="Pangilinan J."/>
            <person name="Park H.-J."/>
            <person name="Ramirez L."/>
            <person name="Alfaro M."/>
            <person name="Sun H."/>
            <person name="Tritt A."/>
            <person name="Yoshinaga Y."/>
            <person name="Zwiers L.-H."/>
            <person name="Turgeon B."/>
            <person name="Goodwin S."/>
            <person name="Spatafora J."/>
            <person name="Crous P."/>
            <person name="Grigoriev I."/>
        </authorList>
    </citation>
    <scope>NUCLEOTIDE SEQUENCE</scope>
    <source>
        <strain evidence="12">CBS 125425</strain>
    </source>
</reference>
<dbReference type="GO" id="GO:1901336">
    <property type="term" value="P:lactone biosynthetic process"/>
    <property type="evidence" value="ECO:0007669"/>
    <property type="project" value="UniProtKB-ARBA"/>
</dbReference>
<dbReference type="InterPro" id="IPR029063">
    <property type="entry name" value="SAM-dependent_MTases_sf"/>
</dbReference>
<dbReference type="Pfam" id="PF14765">
    <property type="entry name" value="PS-DH"/>
    <property type="match status" value="1"/>
</dbReference>
<dbReference type="SUPFAM" id="SSF51735">
    <property type="entry name" value="NAD(P)-binding Rossmann-fold domains"/>
    <property type="match status" value="2"/>
</dbReference>
<dbReference type="PROSITE" id="PS00606">
    <property type="entry name" value="KS3_1"/>
    <property type="match status" value="1"/>
</dbReference>
<dbReference type="SMART" id="SM00822">
    <property type="entry name" value="PKS_KR"/>
    <property type="match status" value="1"/>
</dbReference>
<dbReference type="SMART" id="SM00826">
    <property type="entry name" value="PKS_DH"/>
    <property type="match status" value="1"/>
</dbReference>
<name>A0A9P4UUD4_9PLEO</name>
<dbReference type="InterPro" id="IPR050091">
    <property type="entry name" value="PKS_NRPS_Biosynth_Enz"/>
</dbReference>
<dbReference type="CDD" id="cd05195">
    <property type="entry name" value="enoyl_red"/>
    <property type="match status" value="1"/>
</dbReference>
<dbReference type="FunFam" id="3.40.50.720:FF:000209">
    <property type="entry name" value="Polyketide synthase Pks12"/>
    <property type="match status" value="1"/>
</dbReference>
<dbReference type="InterPro" id="IPR020806">
    <property type="entry name" value="PKS_PP-bd"/>
</dbReference>
<feature type="domain" description="Carrier" evidence="9">
    <location>
        <begin position="2482"/>
        <end position="2561"/>
    </location>
</feature>
<dbReference type="InterPro" id="IPR018201">
    <property type="entry name" value="Ketoacyl_synth_AS"/>
</dbReference>